<dbReference type="Gene3D" id="3.30.565.10">
    <property type="entry name" value="Histidine kinase-like ATPase, C-terminal domain"/>
    <property type="match status" value="1"/>
</dbReference>
<evidence type="ECO:0000256" key="5">
    <source>
        <dbReference type="ARBA" id="ARBA00022553"/>
    </source>
</evidence>
<dbReference type="Gene3D" id="3.30.450.20">
    <property type="entry name" value="PAS domain"/>
    <property type="match status" value="2"/>
</dbReference>
<dbReference type="EMBL" id="LT629695">
    <property type="protein sequence ID" value="SDH31735.1"/>
    <property type="molecule type" value="Genomic_DNA"/>
</dbReference>
<organism evidence="17 18">
    <name type="scientific">Agrococcus jejuensis</name>
    <dbReference type="NCBI Taxonomy" id="399736"/>
    <lineage>
        <taxon>Bacteria</taxon>
        <taxon>Bacillati</taxon>
        <taxon>Actinomycetota</taxon>
        <taxon>Actinomycetes</taxon>
        <taxon>Micrococcales</taxon>
        <taxon>Microbacteriaceae</taxon>
        <taxon>Agrococcus</taxon>
    </lineage>
</organism>
<name>A0A1G8BET2_9MICO</name>
<comment type="subcellular location">
    <subcellularLocation>
        <location evidence="2">Cell membrane</location>
        <topology evidence="2">Multi-pass membrane protein</topology>
    </subcellularLocation>
</comment>
<comment type="catalytic activity">
    <reaction evidence="1">
        <text>ATP + protein L-histidine = ADP + protein N-phospho-L-histidine.</text>
        <dbReference type="EC" id="2.7.13.3"/>
    </reaction>
</comment>
<evidence type="ECO:0000256" key="3">
    <source>
        <dbReference type="ARBA" id="ARBA00012438"/>
    </source>
</evidence>
<dbReference type="Pfam" id="PF00989">
    <property type="entry name" value="PAS"/>
    <property type="match status" value="1"/>
</dbReference>
<evidence type="ECO:0000256" key="9">
    <source>
        <dbReference type="ARBA" id="ARBA00022777"/>
    </source>
</evidence>
<evidence type="ECO:0000256" key="8">
    <source>
        <dbReference type="ARBA" id="ARBA00022741"/>
    </source>
</evidence>
<evidence type="ECO:0000313" key="17">
    <source>
        <dbReference type="EMBL" id="SDH31735.1"/>
    </source>
</evidence>
<dbReference type="CDD" id="cd00130">
    <property type="entry name" value="PAS"/>
    <property type="match status" value="1"/>
</dbReference>
<dbReference type="InterPro" id="IPR005467">
    <property type="entry name" value="His_kinase_dom"/>
</dbReference>
<gene>
    <name evidence="17" type="ORF">SAMN04489720_0924</name>
</gene>
<evidence type="ECO:0000256" key="1">
    <source>
        <dbReference type="ARBA" id="ARBA00000085"/>
    </source>
</evidence>
<dbReference type="Pfam" id="PF17203">
    <property type="entry name" value="sCache_3_2"/>
    <property type="match status" value="1"/>
</dbReference>
<dbReference type="PROSITE" id="PS50109">
    <property type="entry name" value="HIS_KIN"/>
    <property type="match status" value="1"/>
</dbReference>
<reference evidence="18" key="1">
    <citation type="submission" date="2016-10" db="EMBL/GenBank/DDBJ databases">
        <authorList>
            <person name="Varghese N."/>
            <person name="Submissions S."/>
        </authorList>
    </citation>
    <scope>NUCLEOTIDE SEQUENCE [LARGE SCALE GENOMIC DNA]</scope>
    <source>
        <strain evidence="18">DSM 22002</strain>
    </source>
</reference>
<feature type="domain" description="Histidine kinase" evidence="15">
    <location>
        <begin position="340"/>
        <end position="532"/>
    </location>
</feature>
<sequence>MALRGRLARPFALLRAMPLRRQLVLLQSAIMLVVMLGATGGAVVIQEAQIREAYKDRMIGVAFSVAQLPTVLDAFDDPDPSATIQPIAELIRTSSDVTYVVVTNVDGIRYSHPNPELIGEPASTPPTAAQTGDVWIGTETGTLGQSWRVKVPIFGPDGEVIGQVSVGTLESELQADLLGSMRTLAVWLVIAAIVGVLLATWAASVVRRRIHGVEPDEIKAMLETRDATLHGIREGIVVVGDDGRIVLCNDAAARLLDVEVDDAVGEPLDGVLDADLAGLLADDGQRLVLAGERVLVAHADPVVVHDRTVGSVVILVDRTETDEALRALAGAQSAAEGLRAQRHEFANTLHTIGGLIELGESDAALAMVRREGDGGAISGVEESGIHDLELAALVLAKRARARELGVRLTVDASGLAAPFAADGADLVTIVGNLVDNALDAAGMQGRVRVTLSSCTGADAMGRIVVEDDGPGVPVAERAAIFELGHSSKGEGRARGYGLTLVRRVVARLGGDVRVDDADLGGARLTVTLPVHARADARVRP</sequence>
<dbReference type="SMART" id="SM00387">
    <property type="entry name" value="HATPase_c"/>
    <property type="match status" value="1"/>
</dbReference>
<feature type="transmembrane region" description="Helical" evidence="14">
    <location>
        <begin position="184"/>
        <end position="206"/>
    </location>
</feature>
<dbReference type="SUPFAM" id="SSF55890">
    <property type="entry name" value="Sporulation response regulatory protein Spo0B"/>
    <property type="match status" value="1"/>
</dbReference>
<protein>
    <recommendedName>
        <fullName evidence="3">histidine kinase</fullName>
        <ecNumber evidence="3">2.7.13.3</ecNumber>
    </recommendedName>
</protein>
<dbReference type="SMART" id="SM00091">
    <property type="entry name" value="PAS"/>
    <property type="match status" value="1"/>
</dbReference>
<dbReference type="GO" id="GO:0000155">
    <property type="term" value="F:phosphorelay sensor kinase activity"/>
    <property type="evidence" value="ECO:0007669"/>
    <property type="project" value="InterPro"/>
</dbReference>
<dbReference type="InterPro" id="IPR035965">
    <property type="entry name" value="PAS-like_dom_sf"/>
</dbReference>
<feature type="domain" description="PAS" evidence="16">
    <location>
        <begin position="214"/>
        <end position="273"/>
    </location>
</feature>
<dbReference type="Gene3D" id="1.10.287.130">
    <property type="match status" value="1"/>
</dbReference>
<keyword evidence="5" id="KW-0597">Phosphoprotein</keyword>
<dbReference type="SUPFAM" id="SSF103190">
    <property type="entry name" value="Sensory domain-like"/>
    <property type="match status" value="1"/>
</dbReference>
<evidence type="ECO:0000256" key="12">
    <source>
        <dbReference type="ARBA" id="ARBA00023012"/>
    </source>
</evidence>
<keyword evidence="18" id="KW-1185">Reference proteome</keyword>
<keyword evidence="12" id="KW-0902">Two-component regulatory system</keyword>
<dbReference type="InterPro" id="IPR029151">
    <property type="entry name" value="Sensor-like_sf"/>
</dbReference>
<dbReference type="InterPro" id="IPR033463">
    <property type="entry name" value="sCache_3"/>
</dbReference>
<keyword evidence="8" id="KW-0547">Nucleotide-binding</keyword>
<dbReference type="GO" id="GO:0005886">
    <property type="term" value="C:plasma membrane"/>
    <property type="evidence" value="ECO:0007669"/>
    <property type="project" value="UniProtKB-SubCell"/>
</dbReference>
<proteinExistence type="predicted"/>
<dbReference type="EC" id="2.7.13.3" evidence="3"/>
<dbReference type="GO" id="GO:0005524">
    <property type="term" value="F:ATP binding"/>
    <property type="evidence" value="ECO:0007669"/>
    <property type="project" value="UniProtKB-KW"/>
</dbReference>
<evidence type="ECO:0000313" key="18">
    <source>
        <dbReference type="Proteomes" id="UP000198822"/>
    </source>
</evidence>
<dbReference type="InterPro" id="IPR016120">
    <property type="entry name" value="Sig_transdc_His_kin_SpoOB"/>
</dbReference>
<evidence type="ECO:0000259" key="16">
    <source>
        <dbReference type="PROSITE" id="PS50112"/>
    </source>
</evidence>
<dbReference type="InterPro" id="IPR013767">
    <property type="entry name" value="PAS_fold"/>
</dbReference>
<evidence type="ECO:0000256" key="7">
    <source>
        <dbReference type="ARBA" id="ARBA00022692"/>
    </source>
</evidence>
<dbReference type="InterPro" id="IPR036890">
    <property type="entry name" value="HATPase_C_sf"/>
</dbReference>
<dbReference type="SUPFAM" id="SSF55874">
    <property type="entry name" value="ATPase domain of HSP90 chaperone/DNA topoisomerase II/histidine kinase"/>
    <property type="match status" value="1"/>
</dbReference>
<evidence type="ECO:0000259" key="15">
    <source>
        <dbReference type="PROSITE" id="PS50109"/>
    </source>
</evidence>
<dbReference type="PRINTS" id="PR00344">
    <property type="entry name" value="BCTRLSENSOR"/>
</dbReference>
<dbReference type="InterPro" id="IPR039506">
    <property type="entry name" value="SPOB_a"/>
</dbReference>
<dbReference type="SUPFAM" id="SSF55785">
    <property type="entry name" value="PYP-like sensor domain (PAS domain)"/>
    <property type="match status" value="1"/>
</dbReference>
<keyword evidence="13 14" id="KW-0472">Membrane</keyword>
<dbReference type="Pfam" id="PF14689">
    <property type="entry name" value="SPOB_a"/>
    <property type="match status" value="1"/>
</dbReference>
<evidence type="ECO:0000256" key="4">
    <source>
        <dbReference type="ARBA" id="ARBA00022475"/>
    </source>
</evidence>
<evidence type="ECO:0000256" key="2">
    <source>
        <dbReference type="ARBA" id="ARBA00004651"/>
    </source>
</evidence>
<dbReference type="PROSITE" id="PS50112">
    <property type="entry name" value="PAS"/>
    <property type="match status" value="1"/>
</dbReference>
<evidence type="ECO:0000256" key="13">
    <source>
        <dbReference type="ARBA" id="ARBA00023136"/>
    </source>
</evidence>
<keyword evidence="11 14" id="KW-1133">Transmembrane helix</keyword>
<dbReference type="InterPro" id="IPR000014">
    <property type="entry name" value="PAS"/>
</dbReference>
<keyword evidence="10" id="KW-0067">ATP-binding</keyword>
<evidence type="ECO:0000256" key="6">
    <source>
        <dbReference type="ARBA" id="ARBA00022679"/>
    </source>
</evidence>
<dbReference type="STRING" id="399736.SAMN04489720_0924"/>
<dbReference type="GO" id="GO:0006355">
    <property type="term" value="P:regulation of DNA-templated transcription"/>
    <property type="evidence" value="ECO:0007669"/>
    <property type="project" value="InterPro"/>
</dbReference>
<keyword evidence="4" id="KW-1003">Cell membrane</keyword>
<dbReference type="InterPro" id="IPR004358">
    <property type="entry name" value="Sig_transdc_His_kin-like_C"/>
</dbReference>
<evidence type="ECO:0000256" key="11">
    <source>
        <dbReference type="ARBA" id="ARBA00022989"/>
    </source>
</evidence>
<accession>A0A1G8BET2</accession>
<evidence type="ECO:0000256" key="14">
    <source>
        <dbReference type="SAM" id="Phobius"/>
    </source>
</evidence>
<keyword evidence="9 17" id="KW-0418">Kinase</keyword>
<dbReference type="Proteomes" id="UP000198822">
    <property type="component" value="Chromosome I"/>
</dbReference>
<keyword evidence="6" id="KW-0808">Transferase</keyword>
<keyword evidence="7 14" id="KW-0812">Transmembrane</keyword>
<dbReference type="AlphaFoldDB" id="A0A1G8BET2"/>
<evidence type="ECO:0000256" key="10">
    <source>
        <dbReference type="ARBA" id="ARBA00022840"/>
    </source>
</evidence>
<dbReference type="Pfam" id="PF02518">
    <property type="entry name" value="HATPase_c"/>
    <property type="match status" value="1"/>
</dbReference>
<dbReference type="InterPro" id="IPR003594">
    <property type="entry name" value="HATPase_dom"/>
</dbReference>
<dbReference type="PANTHER" id="PTHR43547">
    <property type="entry name" value="TWO-COMPONENT HISTIDINE KINASE"/>
    <property type="match status" value="1"/>
</dbReference>
<dbReference type="PANTHER" id="PTHR43547:SF10">
    <property type="entry name" value="SENSOR HISTIDINE KINASE DCUS"/>
    <property type="match status" value="1"/>
</dbReference>